<reference evidence="3" key="1">
    <citation type="journal article" date="2017" name="Nat. Ecol. Evol.">
        <title>Genome expansion and lineage-specific genetic innovations in the forest pathogenic fungi Armillaria.</title>
        <authorList>
            <person name="Sipos G."/>
            <person name="Prasanna A.N."/>
            <person name="Walter M.C."/>
            <person name="O'Connor E."/>
            <person name="Balint B."/>
            <person name="Krizsan K."/>
            <person name="Kiss B."/>
            <person name="Hess J."/>
            <person name="Varga T."/>
            <person name="Slot J."/>
            <person name="Riley R."/>
            <person name="Boka B."/>
            <person name="Rigling D."/>
            <person name="Barry K."/>
            <person name="Lee J."/>
            <person name="Mihaltcheva S."/>
            <person name="LaButti K."/>
            <person name="Lipzen A."/>
            <person name="Waldron R."/>
            <person name="Moloney N.M."/>
            <person name="Sperisen C."/>
            <person name="Kredics L."/>
            <person name="Vagvoelgyi C."/>
            <person name="Patrignani A."/>
            <person name="Fitzpatrick D."/>
            <person name="Nagy I."/>
            <person name="Doyle S."/>
            <person name="Anderson J.B."/>
            <person name="Grigoriev I.V."/>
            <person name="Gueldener U."/>
            <person name="Muensterkoetter M."/>
            <person name="Nagy L.G."/>
        </authorList>
    </citation>
    <scope>NUCLEOTIDE SEQUENCE [LARGE SCALE GENOMIC DNA]</scope>
    <source>
        <strain evidence="3">Ar21-2</strain>
    </source>
</reference>
<dbReference type="InParanoid" id="A0A2H3CB43"/>
<evidence type="ECO:0000313" key="3">
    <source>
        <dbReference type="Proteomes" id="UP000217790"/>
    </source>
</evidence>
<dbReference type="EMBL" id="KZ293821">
    <property type="protein sequence ID" value="PBK79100.1"/>
    <property type="molecule type" value="Genomic_DNA"/>
</dbReference>
<protein>
    <submittedName>
        <fullName evidence="2">Uncharacterized protein</fullName>
    </submittedName>
</protein>
<dbReference type="Proteomes" id="UP000217790">
    <property type="component" value="Unassembled WGS sequence"/>
</dbReference>
<sequence>MIREETDLGLGVRVLIGGNLDSAYRARSPFLNDNPLCKVELERTPKLRDQPEDSAQDDRPSIRVARRLMRLMAIRVGARMDGCGVGAIKGGVPDDETGLLLDRRCGRAQLETRRWQGGACLTESQKGRSRRWTEGGGWQSRM</sequence>
<keyword evidence="3" id="KW-1185">Reference proteome</keyword>
<dbReference type="AlphaFoldDB" id="A0A2H3CB43"/>
<evidence type="ECO:0000313" key="2">
    <source>
        <dbReference type="EMBL" id="PBK79100.1"/>
    </source>
</evidence>
<feature type="region of interest" description="Disordered" evidence="1">
    <location>
        <begin position="42"/>
        <end position="61"/>
    </location>
</feature>
<evidence type="ECO:0000256" key="1">
    <source>
        <dbReference type="SAM" id="MobiDB-lite"/>
    </source>
</evidence>
<organism evidence="2 3">
    <name type="scientific">Armillaria gallica</name>
    <name type="common">Bulbous honey fungus</name>
    <name type="synonym">Armillaria bulbosa</name>
    <dbReference type="NCBI Taxonomy" id="47427"/>
    <lineage>
        <taxon>Eukaryota</taxon>
        <taxon>Fungi</taxon>
        <taxon>Dikarya</taxon>
        <taxon>Basidiomycota</taxon>
        <taxon>Agaricomycotina</taxon>
        <taxon>Agaricomycetes</taxon>
        <taxon>Agaricomycetidae</taxon>
        <taxon>Agaricales</taxon>
        <taxon>Marasmiineae</taxon>
        <taxon>Physalacriaceae</taxon>
        <taxon>Armillaria</taxon>
    </lineage>
</organism>
<proteinExistence type="predicted"/>
<gene>
    <name evidence="2" type="ORF">ARMGADRAFT_1021729</name>
</gene>
<name>A0A2H3CB43_ARMGA</name>
<accession>A0A2H3CB43</accession>